<dbReference type="InterPro" id="IPR029016">
    <property type="entry name" value="GAF-like_dom_sf"/>
</dbReference>
<dbReference type="InterPro" id="IPR029787">
    <property type="entry name" value="Nucleotide_cyclase"/>
</dbReference>
<dbReference type="PANTHER" id="PTHR33121">
    <property type="entry name" value="CYCLIC DI-GMP PHOSPHODIESTERASE PDEF"/>
    <property type="match status" value="1"/>
</dbReference>
<dbReference type="InterPro" id="IPR050706">
    <property type="entry name" value="Cyclic-di-GMP_PDE-like"/>
</dbReference>
<sequence length="561" mass="64151">MLTLGVTILNKKEIIFVLTCFTLGALFFALSTPFVVNTNWYLIVPAIFMLFIAQNIYLYVGTLRFTMRSFATQYLLLFMNPESIALITVLLIVLSTKNWNLYLKRVAFEVVQLGLGTLMYKLAPSDYLRLLFFSVGYYFANQILSFLSVLFLSQEVFLNHFERFFKSFAVTFGLGLYGAGILSTALLFEYANFVNMFVVTLLYAGYLFILIYTVKSEVWRMELDFEKEKLHWEVDHLKEVIEVHQEVENGLDINKAIGKMLAVACNVMGFEYALLNLFDFRERKVVRIANYGLPEEVFERLKVNRPSLTEALVLLQQRFDVGGAYFIPKGSVDLSDSYVYTPQEYVKVDVENAWDPEDLFLVPLLYRGKIVGYVSYDKPKTGLRPTKREVELAKFFSWQLMSLIQKSPLVYFVQKESIPHVGFAKFWEDVSKLISQEKSFVLILMDIDDFEEYNLRNGFKLGDELISTTEKFLSEVLENLGFYTFSGDEFLVCLHSNSKTDGLLLAERVMSELKARGFAVSLSSSVAKFPSDGSTVEELVEKLKVALRTVKKSGGGRAIGV</sequence>
<dbReference type="AlphaFoldDB" id="A0A7C4W3V3"/>
<dbReference type="SUPFAM" id="SSF55073">
    <property type="entry name" value="Nucleotide cyclase"/>
    <property type="match status" value="1"/>
</dbReference>
<comment type="caution">
    <text evidence="3">The sequence shown here is derived from an EMBL/GenBank/DDBJ whole genome shotgun (WGS) entry which is preliminary data.</text>
</comment>
<dbReference type="SUPFAM" id="SSF55781">
    <property type="entry name" value="GAF domain-like"/>
    <property type="match status" value="1"/>
</dbReference>
<organism evidence="3">
    <name type="scientific">Fervidobacterium thailandense</name>
    <dbReference type="NCBI Taxonomy" id="1008305"/>
    <lineage>
        <taxon>Bacteria</taxon>
        <taxon>Thermotogati</taxon>
        <taxon>Thermotogota</taxon>
        <taxon>Thermotogae</taxon>
        <taxon>Thermotogales</taxon>
        <taxon>Fervidobacteriaceae</taxon>
        <taxon>Fervidobacterium</taxon>
    </lineage>
</organism>
<dbReference type="SMART" id="SM00267">
    <property type="entry name" value="GGDEF"/>
    <property type="match status" value="1"/>
</dbReference>
<dbReference type="Pfam" id="PF00990">
    <property type="entry name" value="GGDEF"/>
    <property type="match status" value="1"/>
</dbReference>
<evidence type="ECO:0000256" key="1">
    <source>
        <dbReference type="SAM" id="Phobius"/>
    </source>
</evidence>
<feature type="transmembrane region" description="Helical" evidence="1">
    <location>
        <begin position="194"/>
        <end position="214"/>
    </location>
</feature>
<dbReference type="Gene3D" id="3.30.450.40">
    <property type="match status" value="1"/>
</dbReference>
<keyword evidence="1" id="KW-1133">Transmembrane helix</keyword>
<dbReference type="PROSITE" id="PS50887">
    <property type="entry name" value="GGDEF"/>
    <property type="match status" value="1"/>
</dbReference>
<dbReference type="GO" id="GO:0071111">
    <property type="term" value="F:cyclic-guanylate-specific phosphodiesterase activity"/>
    <property type="evidence" value="ECO:0007669"/>
    <property type="project" value="InterPro"/>
</dbReference>
<keyword evidence="1" id="KW-0472">Membrane</keyword>
<protein>
    <submittedName>
        <fullName evidence="3">GGDEF domain-containing protein</fullName>
    </submittedName>
</protein>
<feature type="transmembrane region" description="Helical" evidence="1">
    <location>
        <begin position="40"/>
        <end position="62"/>
    </location>
</feature>
<evidence type="ECO:0000313" key="3">
    <source>
        <dbReference type="EMBL" id="HGU40190.1"/>
    </source>
</evidence>
<feature type="transmembrane region" description="Helical" evidence="1">
    <location>
        <begin position="164"/>
        <end position="188"/>
    </location>
</feature>
<feature type="transmembrane region" description="Helical" evidence="1">
    <location>
        <begin position="74"/>
        <end position="94"/>
    </location>
</feature>
<name>A0A7C4W3V3_9BACT</name>
<evidence type="ECO:0000259" key="2">
    <source>
        <dbReference type="PROSITE" id="PS50887"/>
    </source>
</evidence>
<reference evidence="3" key="1">
    <citation type="journal article" date="2020" name="mSystems">
        <title>Genome- and Community-Level Interaction Insights into Carbon Utilization and Element Cycling Functions of Hydrothermarchaeota in Hydrothermal Sediment.</title>
        <authorList>
            <person name="Zhou Z."/>
            <person name="Liu Y."/>
            <person name="Xu W."/>
            <person name="Pan J."/>
            <person name="Luo Z.H."/>
            <person name="Li M."/>
        </authorList>
    </citation>
    <scope>NUCLEOTIDE SEQUENCE [LARGE SCALE GENOMIC DNA]</scope>
    <source>
        <strain evidence="3">SpSt-609</strain>
    </source>
</reference>
<feature type="transmembrane region" description="Helical" evidence="1">
    <location>
        <begin position="14"/>
        <end position="34"/>
    </location>
</feature>
<dbReference type="Gene3D" id="3.30.70.270">
    <property type="match status" value="1"/>
</dbReference>
<dbReference type="EMBL" id="DSZY01000014">
    <property type="protein sequence ID" value="HGU40190.1"/>
    <property type="molecule type" value="Genomic_DNA"/>
</dbReference>
<dbReference type="InterPro" id="IPR043128">
    <property type="entry name" value="Rev_trsase/Diguanyl_cyclase"/>
</dbReference>
<gene>
    <name evidence="3" type="ORF">ENT77_03220</name>
</gene>
<dbReference type="PANTHER" id="PTHR33121:SF70">
    <property type="entry name" value="SIGNALING PROTEIN YKOW"/>
    <property type="match status" value="1"/>
</dbReference>
<proteinExistence type="predicted"/>
<dbReference type="InterPro" id="IPR000160">
    <property type="entry name" value="GGDEF_dom"/>
</dbReference>
<dbReference type="CDD" id="cd01949">
    <property type="entry name" value="GGDEF"/>
    <property type="match status" value="1"/>
</dbReference>
<keyword evidence="1" id="KW-0812">Transmembrane</keyword>
<dbReference type="NCBIfam" id="TIGR00254">
    <property type="entry name" value="GGDEF"/>
    <property type="match status" value="1"/>
</dbReference>
<accession>A0A7C4W3V3</accession>
<feature type="transmembrane region" description="Helical" evidence="1">
    <location>
        <begin position="127"/>
        <end position="152"/>
    </location>
</feature>
<feature type="domain" description="GGDEF" evidence="2">
    <location>
        <begin position="438"/>
        <end position="561"/>
    </location>
</feature>